<dbReference type="InterPro" id="IPR047140">
    <property type="entry name" value="LabA"/>
</dbReference>
<sequence>MSKKKVIVFIDGFNLYHAIGNLNSHYNAQKRKNQPITHPNKNYLKWVDLYKLSQLFVKKDEMLVDVFYFTAYAKWKNKVTVGSNSSPVDRHQDYVKALELNKVKTVFGKFKDKTVFCRKCKQTFTGHEEKETDVNLSIKAVDLAHKNKFDKAIVISADSDLTPPARLITELGKEVQFLIPPTYKHVTKEIKKSFDYSAIKEKHLATSLLPEKISQGKIKIQMSHLYKRSFVK</sequence>
<reference evidence="2" key="1">
    <citation type="submission" date="2023-10" db="EMBL/GenBank/DDBJ databases">
        <title>The first scallop-associated chemosynthetic bacterial symbiont.</title>
        <authorList>
            <person name="Lin Y.-T."/>
            <person name="Sun J."/>
            <person name="Ip J.C.-H."/>
            <person name="He X."/>
            <person name="Gao Z.-M."/>
            <person name="Perez M."/>
            <person name="Xu T."/>
            <person name="Qian P.-Y."/>
            <person name="Qiu J.-W."/>
        </authorList>
    </citation>
    <scope>NUCLEOTIDE SEQUENCE</scope>
    <source>
        <strain evidence="2">Gill1</strain>
    </source>
</reference>
<dbReference type="PANTHER" id="PTHR35458:SF8">
    <property type="entry name" value="SLR0650 PROTEIN"/>
    <property type="match status" value="1"/>
</dbReference>
<evidence type="ECO:0000259" key="1">
    <source>
        <dbReference type="Pfam" id="PF01936"/>
    </source>
</evidence>
<evidence type="ECO:0000313" key="2">
    <source>
        <dbReference type="EMBL" id="WXU00435.1"/>
    </source>
</evidence>
<dbReference type="PANTHER" id="PTHR35458">
    <property type="entry name" value="SLR0755 PROTEIN"/>
    <property type="match status" value="1"/>
</dbReference>
<organism evidence="2">
    <name type="scientific">Catillopecten margaritatus gill symbiont</name>
    <dbReference type="NCBI Taxonomy" id="3083288"/>
    <lineage>
        <taxon>Bacteria</taxon>
        <taxon>Pseudomonadati</taxon>
        <taxon>Pseudomonadota</taxon>
        <taxon>Gammaproteobacteria</taxon>
        <taxon>sulfur-oxidizing symbionts</taxon>
    </lineage>
</organism>
<name>A0AAU6PHB1_9GAMM</name>
<dbReference type="Gene3D" id="3.40.50.1010">
    <property type="entry name" value="5'-nuclease"/>
    <property type="match status" value="1"/>
</dbReference>
<feature type="domain" description="NYN" evidence="1">
    <location>
        <begin position="5"/>
        <end position="195"/>
    </location>
</feature>
<dbReference type="Pfam" id="PF01936">
    <property type="entry name" value="NYN"/>
    <property type="match status" value="1"/>
</dbReference>
<dbReference type="AlphaFoldDB" id="A0AAU6PHB1"/>
<dbReference type="GO" id="GO:0004540">
    <property type="term" value="F:RNA nuclease activity"/>
    <property type="evidence" value="ECO:0007669"/>
    <property type="project" value="InterPro"/>
</dbReference>
<dbReference type="EMBL" id="CP138327">
    <property type="protein sequence ID" value="WXU00435.1"/>
    <property type="molecule type" value="Genomic_DNA"/>
</dbReference>
<dbReference type="InterPro" id="IPR021139">
    <property type="entry name" value="NYN"/>
</dbReference>
<gene>
    <name evidence="2" type="ORF">Ctma_1150</name>
</gene>
<accession>A0AAU6PHB1</accession>
<dbReference type="CDD" id="cd18722">
    <property type="entry name" value="PIN_NicB-like"/>
    <property type="match status" value="1"/>
</dbReference>
<proteinExistence type="predicted"/>
<protein>
    <recommendedName>
        <fullName evidence="1">NYN domain-containing protein</fullName>
    </recommendedName>
</protein>